<sequence length="110" mass="12438">QKRKQQQSDALNIEKNLNFLEAFTVKTLVNKMENLKSGIKIGTSVLSPSNFYTRSKFKLKEKGDDGSLNESLGNQTSRQVTHPETSNMPRTMIRATHWVTPQSLRESSSP</sequence>
<reference evidence="2 3" key="1">
    <citation type="journal article" date="2021" name="BMC Genomics">
        <title>Datura genome reveals duplications of psychoactive alkaloid biosynthetic genes and high mutation rate following tissue culture.</title>
        <authorList>
            <person name="Rajewski A."/>
            <person name="Carter-House D."/>
            <person name="Stajich J."/>
            <person name="Litt A."/>
        </authorList>
    </citation>
    <scope>NUCLEOTIDE SEQUENCE [LARGE SCALE GENOMIC DNA]</scope>
    <source>
        <strain evidence="2">AR-01</strain>
    </source>
</reference>
<comment type="caution">
    <text evidence="2">The sequence shown here is derived from an EMBL/GenBank/DDBJ whole genome shotgun (WGS) entry which is preliminary data.</text>
</comment>
<dbReference type="Proteomes" id="UP000823775">
    <property type="component" value="Unassembled WGS sequence"/>
</dbReference>
<feature type="compositionally biased region" description="Polar residues" evidence="1">
    <location>
        <begin position="99"/>
        <end position="110"/>
    </location>
</feature>
<keyword evidence="3" id="KW-1185">Reference proteome</keyword>
<feature type="non-terminal residue" evidence="2">
    <location>
        <position position="110"/>
    </location>
</feature>
<organism evidence="2 3">
    <name type="scientific">Datura stramonium</name>
    <name type="common">Jimsonweed</name>
    <name type="synonym">Common thornapple</name>
    <dbReference type="NCBI Taxonomy" id="4076"/>
    <lineage>
        <taxon>Eukaryota</taxon>
        <taxon>Viridiplantae</taxon>
        <taxon>Streptophyta</taxon>
        <taxon>Embryophyta</taxon>
        <taxon>Tracheophyta</taxon>
        <taxon>Spermatophyta</taxon>
        <taxon>Magnoliopsida</taxon>
        <taxon>eudicotyledons</taxon>
        <taxon>Gunneridae</taxon>
        <taxon>Pentapetalae</taxon>
        <taxon>asterids</taxon>
        <taxon>lamiids</taxon>
        <taxon>Solanales</taxon>
        <taxon>Solanaceae</taxon>
        <taxon>Solanoideae</taxon>
        <taxon>Datureae</taxon>
        <taxon>Datura</taxon>
    </lineage>
</organism>
<dbReference type="EMBL" id="JACEIK010000957">
    <property type="protein sequence ID" value="MCD7464359.1"/>
    <property type="molecule type" value="Genomic_DNA"/>
</dbReference>
<feature type="region of interest" description="Disordered" evidence="1">
    <location>
        <begin position="59"/>
        <end position="110"/>
    </location>
</feature>
<protein>
    <submittedName>
        <fullName evidence="2">Uncharacterized protein</fullName>
    </submittedName>
</protein>
<evidence type="ECO:0000256" key="1">
    <source>
        <dbReference type="SAM" id="MobiDB-lite"/>
    </source>
</evidence>
<feature type="non-terminal residue" evidence="2">
    <location>
        <position position="1"/>
    </location>
</feature>
<feature type="compositionally biased region" description="Polar residues" evidence="1">
    <location>
        <begin position="68"/>
        <end position="89"/>
    </location>
</feature>
<accession>A0ABS8T042</accession>
<gene>
    <name evidence="2" type="ORF">HAX54_052567</name>
</gene>
<evidence type="ECO:0000313" key="3">
    <source>
        <dbReference type="Proteomes" id="UP000823775"/>
    </source>
</evidence>
<name>A0ABS8T042_DATST</name>
<proteinExistence type="predicted"/>
<evidence type="ECO:0000313" key="2">
    <source>
        <dbReference type="EMBL" id="MCD7464359.1"/>
    </source>
</evidence>